<evidence type="ECO:0008006" key="3">
    <source>
        <dbReference type="Google" id="ProtNLM"/>
    </source>
</evidence>
<reference evidence="1 2" key="1">
    <citation type="submission" date="2012-08" db="EMBL/GenBank/DDBJ databases">
        <title>Whole genome shotgun sequence of Kineosphaera limosa NBRC 100340.</title>
        <authorList>
            <person name="Yoshida I."/>
            <person name="Isaki S."/>
            <person name="Hosoyama A."/>
            <person name="Tsuchikane K."/>
            <person name="Katsumata H."/>
            <person name="Ando Y."/>
            <person name="Ohji S."/>
            <person name="Hamada M."/>
            <person name="Tamura T."/>
            <person name="Yamazoe A."/>
            <person name="Yamazaki S."/>
            <person name="Fujita N."/>
        </authorList>
    </citation>
    <scope>NUCLEOTIDE SEQUENCE [LARGE SCALE GENOMIC DNA]</scope>
    <source>
        <strain evidence="1 2">NBRC 100340</strain>
    </source>
</reference>
<accession>K6WY05</accession>
<evidence type="ECO:0000313" key="1">
    <source>
        <dbReference type="EMBL" id="GAB96987.1"/>
    </source>
</evidence>
<comment type="caution">
    <text evidence="1">The sequence shown here is derived from an EMBL/GenBank/DDBJ whole genome shotgun (WGS) entry which is preliminary data.</text>
</comment>
<protein>
    <recommendedName>
        <fullName evidence="3">Nucleotidyltransferase</fullName>
    </recommendedName>
</protein>
<dbReference type="AlphaFoldDB" id="K6WY05"/>
<dbReference type="Proteomes" id="UP000008366">
    <property type="component" value="Unassembled WGS sequence"/>
</dbReference>
<dbReference type="eggNOG" id="COG3541">
    <property type="taxonomic scope" value="Bacteria"/>
</dbReference>
<dbReference type="STRING" id="1184609.KILIM_053_00390"/>
<dbReference type="PANTHER" id="PTHR34817">
    <property type="entry name" value="NUCLEOTIDYLTRANSFERASE"/>
    <property type="match status" value="1"/>
</dbReference>
<dbReference type="InterPro" id="IPR018775">
    <property type="entry name" value="RlaP"/>
</dbReference>
<organism evidence="1 2">
    <name type="scientific">Kineosphaera limosa NBRC 100340</name>
    <dbReference type="NCBI Taxonomy" id="1184609"/>
    <lineage>
        <taxon>Bacteria</taxon>
        <taxon>Bacillati</taxon>
        <taxon>Actinomycetota</taxon>
        <taxon>Actinomycetes</taxon>
        <taxon>Micrococcales</taxon>
        <taxon>Dermatophilaceae</taxon>
        <taxon>Kineosphaera</taxon>
    </lineage>
</organism>
<dbReference type="EMBL" id="BAHD01000053">
    <property type="protein sequence ID" value="GAB96987.1"/>
    <property type="molecule type" value="Genomic_DNA"/>
</dbReference>
<dbReference type="PANTHER" id="PTHR34817:SF1">
    <property type="entry name" value="NUCLEOTIDYLTRANSFERASE"/>
    <property type="match status" value="1"/>
</dbReference>
<evidence type="ECO:0000313" key="2">
    <source>
        <dbReference type="Proteomes" id="UP000008366"/>
    </source>
</evidence>
<name>K6WY05_9MICO</name>
<keyword evidence="2" id="KW-1185">Reference proteome</keyword>
<sequence length="267" mass="28966">MGGMMPSSPAATSVGDRITATENEILRVEVGSTAHGISVGNDDLDLMAVYVETPEQLLGIAEHAEHYVSRTQPEGARSGPGDVDYVAYSLRKFLRLATVGNPTVLVLLYGSTVHATSPLGEELRALAPAIVSRRAGYRFLGYLDGQLERMRGGGRQSRVPSRPELVEQHGYDTKYAAHALRLGLQGIELIDTGHLTLPLPEAERDLCRAMRSGTYSREEADRLVTSVRADLAEAVDDPTRGPLRDGPDLDTVNAFAIRAHQEHWAKG</sequence>
<proteinExistence type="predicted"/>
<gene>
    <name evidence="1" type="ORF">KILIM_053_00390</name>
</gene>
<dbReference type="Pfam" id="PF10127">
    <property type="entry name" value="RlaP"/>
    <property type="match status" value="1"/>
</dbReference>